<accession>A0A4C1U4Z3</accession>
<dbReference type="EMBL" id="BGZK01000129">
    <property type="protein sequence ID" value="GBP21465.1"/>
    <property type="molecule type" value="Genomic_DNA"/>
</dbReference>
<dbReference type="Proteomes" id="UP000299102">
    <property type="component" value="Unassembled WGS sequence"/>
</dbReference>
<organism evidence="2 3">
    <name type="scientific">Eumeta variegata</name>
    <name type="common">Bagworm moth</name>
    <name type="synonym">Eumeta japonica</name>
    <dbReference type="NCBI Taxonomy" id="151549"/>
    <lineage>
        <taxon>Eukaryota</taxon>
        <taxon>Metazoa</taxon>
        <taxon>Ecdysozoa</taxon>
        <taxon>Arthropoda</taxon>
        <taxon>Hexapoda</taxon>
        <taxon>Insecta</taxon>
        <taxon>Pterygota</taxon>
        <taxon>Neoptera</taxon>
        <taxon>Endopterygota</taxon>
        <taxon>Lepidoptera</taxon>
        <taxon>Glossata</taxon>
        <taxon>Ditrysia</taxon>
        <taxon>Tineoidea</taxon>
        <taxon>Psychidae</taxon>
        <taxon>Oiketicinae</taxon>
        <taxon>Eumeta</taxon>
    </lineage>
</organism>
<dbReference type="GO" id="GO:0016829">
    <property type="term" value="F:lyase activity"/>
    <property type="evidence" value="ECO:0007669"/>
    <property type="project" value="UniProtKB-KW"/>
</dbReference>
<protein>
    <submittedName>
        <fullName evidence="2">Uncharacterized protein</fullName>
    </submittedName>
</protein>
<name>A0A4C1U4Z3_EUMVA</name>
<evidence type="ECO:0000256" key="1">
    <source>
        <dbReference type="ARBA" id="ARBA00023239"/>
    </source>
</evidence>
<dbReference type="Gene3D" id="3.30.70.1230">
    <property type="entry name" value="Nucleotide cyclase"/>
    <property type="match status" value="1"/>
</dbReference>
<reference evidence="2 3" key="1">
    <citation type="journal article" date="2019" name="Commun. Biol.">
        <title>The bagworm genome reveals a unique fibroin gene that provides high tensile strength.</title>
        <authorList>
            <person name="Kono N."/>
            <person name="Nakamura H."/>
            <person name="Ohtoshi R."/>
            <person name="Tomita M."/>
            <person name="Numata K."/>
            <person name="Arakawa K."/>
        </authorList>
    </citation>
    <scope>NUCLEOTIDE SEQUENCE [LARGE SCALE GENOMIC DNA]</scope>
</reference>
<gene>
    <name evidence="2" type="ORF">EVAR_12066_1</name>
</gene>
<dbReference type="OrthoDB" id="10261550at2759"/>
<comment type="caution">
    <text evidence="2">The sequence shown here is derived from an EMBL/GenBank/DDBJ whole genome shotgun (WGS) entry which is preliminary data.</text>
</comment>
<keyword evidence="3" id="KW-1185">Reference proteome</keyword>
<proteinExistence type="predicted"/>
<dbReference type="STRING" id="151549.A0A4C1U4Z3"/>
<keyword evidence="1" id="KW-0456">Lyase</keyword>
<evidence type="ECO:0000313" key="2">
    <source>
        <dbReference type="EMBL" id="GBP21465.1"/>
    </source>
</evidence>
<sequence>MPVCFDHMAHGIDVFLVHSGGPATITKLVIEKLQYNAANLIAVKLDTKASQWYKTGTRERRRKDRDALNLRIASFAVNSERQSFSTVETRNAIDELFQLSEMDFKACTKRVHVSEMTLSFLNDDFEVEPAHGERREEMLRQAGIKTYFIVRVLKPVSS</sequence>
<dbReference type="InterPro" id="IPR029787">
    <property type="entry name" value="Nucleotide_cyclase"/>
</dbReference>
<evidence type="ECO:0000313" key="3">
    <source>
        <dbReference type="Proteomes" id="UP000299102"/>
    </source>
</evidence>
<dbReference type="AlphaFoldDB" id="A0A4C1U4Z3"/>